<dbReference type="OrthoDB" id="8955642at2759"/>
<protein>
    <submittedName>
        <fullName evidence="2">Uncharacterized protein</fullName>
    </submittedName>
</protein>
<name>A0A9D3PJC2_MEGAT</name>
<evidence type="ECO:0000256" key="1">
    <source>
        <dbReference type="SAM" id="MobiDB-lite"/>
    </source>
</evidence>
<accession>A0A9D3PJC2</accession>
<dbReference type="Proteomes" id="UP001046870">
    <property type="component" value="Chromosome 17"/>
</dbReference>
<evidence type="ECO:0000313" key="2">
    <source>
        <dbReference type="EMBL" id="KAG7461802.1"/>
    </source>
</evidence>
<sequence length="221" mass="23293">MKLISFVVFTANILLKLALITGLNGGLVTRLNPGLALGGLNTALINGGGLIAQPQFAQVVPGISPFYMQGPVLPMGPLPYNPALGLPQQQQFLGQGALPAAGLPYYFGALPPFGVQQGVNPAQQQVMGQPYNVAAAPPNMSGAQQGVNPVQQQVMGNPSGAWNLNQQTAAPQAGPERRYKRSIPKKVCTKVLEPDNQNPSEIAPTPATTEYQPNPKLLKVR</sequence>
<organism evidence="2 3">
    <name type="scientific">Megalops atlanticus</name>
    <name type="common">Tarpon</name>
    <name type="synonym">Clupea gigantea</name>
    <dbReference type="NCBI Taxonomy" id="7932"/>
    <lineage>
        <taxon>Eukaryota</taxon>
        <taxon>Metazoa</taxon>
        <taxon>Chordata</taxon>
        <taxon>Craniata</taxon>
        <taxon>Vertebrata</taxon>
        <taxon>Euteleostomi</taxon>
        <taxon>Actinopterygii</taxon>
        <taxon>Neopterygii</taxon>
        <taxon>Teleostei</taxon>
        <taxon>Elopiformes</taxon>
        <taxon>Megalopidae</taxon>
        <taxon>Megalops</taxon>
    </lineage>
</organism>
<keyword evidence="3" id="KW-1185">Reference proteome</keyword>
<gene>
    <name evidence="2" type="ORF">MATL_G00194920</name>
</gene>
<dbReference type="EMBL" id="JAFDVH010000017">
    <property type="protein sequence ID" value="KAG7461802.1"/>
    <property type="molecule type" value="Genomic_DNA"/>
</dbReference>
<reference evidence="2" key="1">
    <citation type="submission" date="2021-01" db="EMBL/GenBank/DDBJ databases">
        <authorList>
            <person name="Zahm M."/>
            <person name="Roques C."/>
            <person name="Cabau C."/>
            <person name="Klopp C."/>
            <person name="Donnadieu C."/>
            <person name="Jouanno E."/>
            <person name="Lampietro C."/>
            <person name="Louis A."/>
            <person name="Herpin A."/>
            <person name="Echchiki A."/>
            <person name="Berthelot C."/>
            <person name="Parey E."/>
            <person name="Roest-Crollius H."/>
            <person name="Braasch I."/>
            <person name="Postlethwait J."/>
            <person name="Bobe J."/>
            <person name="Montfort J."/>
            <person name="Bouchez O."/>
            <person name="Begum T."/>
            <person name="Mejri S."/>
            <person name="Adams A."/>
            <person name="Chen W.-J."/>
            <person name="Guiguen Y."/>
        </authorList>
    </citation>
    <scope>NUCLEOTIDE SEQUENCE</scope>
    <source>
        <strain evidence="2">YG-15Mar2019-1</strain>
        <tissue evidence="2">Brain</tissue>
    </source>
</reference>
<feature type="compositionally biased region" description="Basic residues" evidence="1">
    <location>
        <begin position="178"/>
        <end position="188"/>
    </location>
</feature>
<feature type="region of interest" description="Disordered" evidence="1">
    <location>
        <begin position="164"/>
        <end position="221"/>
    </location>
</feature>
<feature type="compositionally biased region" description="Polar residues" evidence="1">
    <location>
        <begin position="195"/>
        <end position="212"/>
    </location>
</feature>
<comment type="caution">
    <text evidence="2">The sequence shown here is derived from an EMBL/GenBank/DDBJ whole genome shotgun (WGS) entry which is preliminary data.</text>
</comment>
<evidence type="ECO:0000313" key="3">
    <source>
        <dbReference type="Proteomes" id="UP001046870"/>
    </source>
</evidence>
<dbReference type="AlphaFoldDB" id="A0A9D3PJC2"/>
<proteinExistence type="predicted"/>